<evidence type="ECO:0000313" key="11">
    <source>
        <dbReference type="Proteomes" id="UP000011087"/>
    </source>
</evidence>
<dbReference type="RefSeq" id="XP_005836488.1">
    <property type="nucleotide sequence ID" value="XM_005836431.1"/>
</dbReference>
<dbReference type="OMA" id="PEMAFYD"/>
<evidence type="ECO:0000313" key="10">
    <source>
        <dbReference type="EnsemblProtists" id="EKX49508"/>
    </source>
</evidence>
<dbReference type="CDD" id="cd00776">
    <property type="entry name" value="AsxRS_core"/>
    <property type="match status" value="1"/>
</dbReference>
<dbReference type="GO" id="GO:0006421">
    <property type="term" value="P:asparaginyl-tRNA aminoacylation"/>
    <property type="evidence" value="ECO:0007669"/>
    <property type="project" value="InterPro"/>
</dbReference>
<organism evidence="9">
    <name type="scientific">Guillardia theta (strain CCMP2712)</name>
    <name type="common">Cryptophyte</name>
    <dbReference type="NCBI Taxonomy" id="905079"/>
    <lineage>
        <taxon>Eukaryota</taxon>
        <taxon>Cryptophyceae</taxon>
        <taxon>Pyrenomonadales</taxon>
        <taxon>Geminigeraceae</taxon>
        <taxon>Guillardia</taxon>
    </lineage>
</organism>
<name>L1JN55_GUITC</name>
<dbReference type="InterPro" id="IPR045864">
    <property type="entry name" value="aa-tRNA-synth_II/BPL/LPL"/>
</dbReference>
<reference evidence="9 11" key="1">
    <citation type="journal article" date="2012" name="Nature">
        <title>Algal genomes reveal evolutionary mosaicism and the fate of nucleomorphs.</title>
        <authorList>
            <consortium name="DOE Joint Genome Institute"/>
            <person name="Curtis B.A."/>
            <person name="Tanifuji G."/>
            <person name="Burki F."/>
            <person name="Gruber A."/>
            <person name="Irimia M."/>
            <person name="Maruyama S."/>
            <person name="Arias M.C."/>
            <person name="Ball S.G."/>
            <person name="Gile G.H."/>
            <person name="Hirakawa Y."/>
            <person name="Hopkins J.F."/>
            <person name="Kuo A."/>
            <person name="Rensing S.A."/>
            <person name="Schmutz J."/>
            <person name="Symeonidi A."/>
            <person name="Elias M."/>
            <person name="Eveleigh R.J."/>
            <person name="Herman E.K."/>
            <person name="Klute M.J."/>
            <person name="Nakayama T."/>
            <person name="Obornik M."/>
            <person name="Reyes-Prieto A."/>
            <person name="Armbrust E.V."/>
            <person name="Aves S.J."/>
            <person name="Beiko R.G."/>
            <person name="Coutinho P."/>
            <person name="Dacks J.B."/>
            <person name="Durnford D.G."/>
            <person name="Fast N.M."/>
            <person name="Green B.R."/>
            <person name="Grisdale C.J."/>
            <person name="Hempel F."/>
            <person name="Henrissat B."/>
            <person name="Hoppner M.P."/>
            <person name="Ishida K."/>
            <person name="Kim E."/>
            <person name="Koreny L."/>
            <person name="Kroth P.G."/>
            <person name="Liu Y."/>
            <person name="Malik S.B."/>
            <person name="Maier U.G."/>
            <person name="McRose D."/>
            <person name="Mock T."/>
            <person name="Neilson J.A."/>
            <person name="Onodera N.T."/>
            <person name="Poole A.M."/>
            <person name="Pritham E.J."/>
            <person name="Richards T.A."/>
            <person name="Rocap G."/>
            <person name="Roy S.W."/>
            <person name="Sarai C."/>
            <person name="Schaack S."/>
            <person name="Shirato S."/>
            <person name="Slamovits C.H."/>
            <person name="Spencer D.F."/>
            <person name="Suzuki S."/>
            <person name="Worden A.Z."/>
            <person name="Zauner S."/>
            <person name="Barry K."/>
            <person name="Bell C."/>
            <person name="Bharti A.K."/>
            <person name="Crow J.A."/>
            <person name="Grimwood J."/>
            <person name="Kramer R."/>
            <person name="Lindquist E."/>
            <person name="Lucas S."/>
            <person name="Salamov A."/>
            <person name="McFadden G.I."/>
            <person name="Lane C.E."/>
            <person name="Keeling P.J."/>
            <person name="Gray M.W."/>
            <person name="Grigoriev I.V."/>
            <person name="Archibald J.M."/>
        </authorList>
    </citation>
    <scope>NUCLEOTIDE SEQUENCE</scope>
    <source>
        <strain evidence="9 11">CCMP2712</strain>
    </source>
</reference>
<dbReference type="GO" id="GO:0005739">
    <property type="term" value="C:mitochondrion"/>
    <property type="evidence" value="ECO:0007669"/>
    <property type="project" value="TreeGrafter"/>
</dbReference>
<dbReference type="PRINTS" id="PR01042">
    <property type="entry name" value="TRNASYNTHASP"/>
</dbReference>
<evidence type="ECO:0000256" key="3">
    <source>
        <dbReference type="ARBA" id="ARBA00022598"/>
    </source>
</evidence>
<keyword evidence="5" id="KW-0067">ATP-binding</keyword>
<dbReference type="EMBL" id="JH992982">
    <property type="protein sequence ID" value="EKX49508.1"/>
    <property type="molecule type" value="Genomic_DNA"/>
</dbReference>
<dbReference type="HAMAP" id="MF_00534">
    <property type="entry name" value="Asn_tRNA_synth"/>
    <property type="match status" value="1"/>
</dbReference>
<dbReference type="Pfam" id="PF00152">
    <property type="entry name" value="tRNA-synt_2"/>
    <property type="match status" value="1"/>
</dbReference>
<dbReference type="InterPro" id="IPR004364">
    <property type="entry name" value="Aa-tRNA-synt_II"/>
</dbReference>
<feature type="domain" description="Aminoacyl-transfer RNA synthetases class-II family profile" evidence="8">
    <location>
        <begin position="140"/>
        <end position="431"/>
    </location>
</feature>
<comment type="similarity">
    <text evidence="1">Belongs to the class-II aminoacyl-tRNA synthetase family.</text>
</comment>
<dbReference type="GO" id="GO:0004816">
    <property type="term" value="F:asparagine-tRNA ligase activity"/>
    <property type="evidence" value="ECO:0007669"/>
    <property type="project" value="UniProtKB-EC"/>
</dbReference>
<dbReference type="InterPro" id="IPR012340">
    <property type="entry name" value="NA-bd_OB-fold"/>
</dbReference>
<keyword evidence="6" id="KW-0648">Protein biosynthesis</keyword>
<evidence type="ECO:0000313" key="9">
    <source>
        <dbReference type="EMBL" id="EKX49508.1"/>
    </source>
</evidence>
<reference evidence="11" key="2">
    <citation type="submission" date="2012-11" db="EMBL/GenBank/DDBJ databases">
        <authorList>
            <person name="Kuo A."/>
            <person name="Curtis B.A."/>
            <person name="Tanifuji G."/>
            <person name="Burki F."/>
            <person name="Gruber A."/>
            <person name="Irimia M."/>
            <person name="Maruyama S."/>
            <person name="Arias M.C."/>
            <person name="Ball S.G."/>
            <person name="Gile G.H."/>
            <person name="Hirakawa Y."/>
            <person name="Hopkins J.F."/>
            <person name="Rensing S.A."/>
            <person name="Schmutz J."/>
            <person name="Symeonidi A."/>
            <person name="Elias M."/>
            <person name="Eveleigh R.J."/>
            <person name="Herman E.K."/>
            <person name="Klute M.J."/>
            <person name="Nakayama T."/>
            <person name="Obornik M."/>
            <person name="Reyes-Prieto A."/>
            <person name="Armbrust E.V."/>
            <person name="Aves S.J."/>
            <person name="Beiko R.G."/>
            <person name="Coutinho P."/>
            <person name="Dacks J.B."/>
            <person name="Durnford D.G."/>
            <person name="Fast N.M."/>
            <person name="Green B.R."/>
            <person name="Grisdale C."/>
            <person name="Hempe F."/>
            <person name="Henrissat B."/>
            <person name="Hoppner M.P."/>
            <person name="Ishida K.-I."/>
            <person name="Kim E."/>
            <person name="Koreny L."/>
            <person name="Kroth P.G."/>
            <person name="Liu Y."/>
            <person name="Malik S.-B."/>
            <person name="Maier U.G."/>
            <person name="McRose D."/>
            <person name="Mock T."/>
            <person name="Neilson J.A."/>
            <person name="Onodera N.T."/>
            <person name="Poole A.M."/>
            <person name="Pritham E.J."/>
            <person name="Richards T.A."/>
            <person name="Rocap G."/>
            <person name="Roy S.W."/>
            <person name="Sarai C."/>
            <person name="Schaack S."/>
            <person name="Shirato S."/>
            <person name="Slamovits C.H."/>
            <person name="Spencer D.F."/>
            <person name="Suzuki S."/>
            <person name="Worden A.Z."/>
            <person name="Zauner S."/>
            <person name="Barry K."/>
            <person name="Bell C."/>
            <person name="Bharti A.K."/>
            <person name="Crow J.A."/>
            <person name="Grimwood J."/>
            <person name="Kramer R."/>
            <person name="Lindquist E."/>
            <person name="Lucas S."/>
            <person name="Salamov A."/>
            <person name="McFadden G.I."/>
            <person name="Lane C.E."/>
            <person name="Keeling P.J."/>
            <person name="Gray M.W."/>
            <person name="Grigoriev I.V."/>
            <person name="Archibald J.M."/>
        </authorList>
    </citation>
    <scope>NUCLEOTIDE SEQUENCE</scope>
    <source>
        <strain evidence="11">CCMP2712</strain>
    </source>
</reference>
<dbReference type="EC" id="6.1.1.22" evidence="2"/>
<dbReference type="InterPro" id="IPR006195">
    <property type="entry name" value="aa-tRNA-synth_II"/>
</dbReference>
<dbReference type="PANTHER" id="PTHR22594">
    <property type="entry name" value="ASPARTYL/LYSYL-TRNA SYNTHETASE"/>
    <property type="match status" value="1"/>
</dbReference>
<dbReference type="InterPro" id="IPR004522">
    <property type="entry name" value="Asn-tRNA-ligase"/>
</dbReference>
<dbReference type="KEGG" id="gtt:GUITHDRAFT_157412"/>
<dbReference type="Gene3D" id="3.30.930.10">
    <property type="entry name" value="Bira Bifunctional Protein, Domain 2"/>
    <property type="match status" value="1"/>
</dbReference>
<keyword evidence="3" id="KW-0436">Ligase</keyword>
<keyword evidence="11" id="KW-1185">Reference proteome</keyword>
<dbReference type="InterPro" id="IPR002312">
    <property type="entry name" value="Asp/Asn-tRNA-synth_IIb"/>
</dbReference>
<gene>
    <name evidence="9" type="ORF">GUITHDRAFT_157412</name>
</gene>
<evidence type="ECO:0000259" key="8">
    <source>
        <dbReference type="PROSITE" id="PS50862"/>
    </source>
</evidence>
<dbReference type="PROSITE" id="PS50862">
    <property type="entry name" value="AA_TRNA_LIGASE_II"/>
    <property type="match status" value="1"/>
</dbReference>
<sequence>MQRFLIKDVFASESLLIGTRLVVCGWARTIRLQGSGKFAFLELNDGSCFKSLQVFADPNTEGWQELVKNTHAHTSWRVTGKLVESPGSGQSVEVQAEGLQLLGSCSPDSYPLAKARLPLDFLRTIPHLRPRSNTYGAASRIRSTLAFSVHKYFQEHGFQYVHTPLITTSNCEGAGELFSVSTLMSKADTCYTPENRSWDYNQDFFKRPTFLTVSGQLQAEAYACALGNVYTFGPTFRAEESHTKRHLAEFWMIEPEMAFSNLQDVMENAEGLLKFVDIIEKPFVRLAYGDAIDLLQRSGKKFEMPAEWGNDLATEHEKYLCEEHFGGPVIVYDYPMDIKAFYMRLNDDDKTVAAMDILFPRCGEMVGGSQREERIDRLLGRIEELGLDGSSLEWYNDLRRFGGVPHAGYGLGFDRLVQFATGLENIRDVIPFPRATGHAMC</sequence>
<evidence type="ECO:0000256" key="5">
    <source>
        <dbReference type="ARBA" id="ARBA00022840"/>
    </source>
</evidence>
<dbReference type="Pfam" id="PF01336">
    <property type="entry name" value="tRNA_anti-codon"/>
    <property type="match status" value="1"/>
</dbReference>
<evidence type="ECO:0000256" key="7">
    <source>
        <dbReference type="ARBA" id="ARBA00023146"/>
    </source>
</evidence>
<dbReference type="SUPFAM" id="SSF55681">
    <property type="entry name" value="Class II aaRS and biotin synthetases"/>
    <property type="match status" value="1"/>
</dbReference>
<dbReference type="CDD" id="cd04318">
    <property type="entry name" value="EcAsnRS_like_N"/>
    <property type="match status" value="1"/>
</dbReference>
<dbReference type="Gene3D" id="2.40.50.140">
    <property type="entry name" value="Nucleic acid-binding proteins"/>
    <property type="match status" value="1"/>
</dbReference>
<dbReference type="PANTHER" id="PTHR22594:SF34">
    <property type="entry name" value="ASPARAGINE--TRNA LIGASE, MITOCHONDRIAL-RELATED"/>
    <property type="match status" value="1"/>
</dbReference>
<accession>L1JN55</accession>
<dbReference type="AlphaFoldDB" id="L1JN55"/>
<evidence type="ECO:0000256" key="1">
    <source>
        <dbReference type="ARBA" id="ARBA00008226"/>
    </source>
</evidence>
<reference evidence="10" key="3">
    <citation type="submission" date="2015-06" db="UniProtKB">
        <authorList>
            <consortium name="EnsemblProtists"/>
        </authorList>
    </citation>
    <scope>IDENTIFICATION</scope>
</reference>
<dbReference type="InterPro" id="IPR004365">
    <property type="entry name" value="NA-bd_OB_tRNA"/>
</dbReference>
<dbReference type="SUPFAM" id="SSF50249">
    <property type="entry name" value="Nucleic acid-binding proteins"/>
    <property type="match status" value="1"/>
</dbReference>
<evidence type="ECO:0000256" key="4">
    <source>
        <dbReference type="ARBA" id="ARBA00022741"/>
    </source>
</evidence>
<dbReference type="GeneID" id="17306049"/>
<dbReference type="HOGENOM" id="CLU_004553_2_0_1"/>
<dbReference type="OrthoDB" id="1931232at2759"/>
<keyword evidence="7 9" id="KW-0030">Aminoacyl-tRNA synthetase</keyword>
<evidence type="ECO:0000256" key="2">
    <source>
        <dbReference type="ARBA" id="ARBA00012816"/>
    </source>
</evidence>
<keyword evidence="4" id="KW-0547">Nucleotide-binding</keyword>
<evidence type="ECO:0000256" key="6">
    <source>
        <dbReference type="ARBA" id="ARBA00022917"/>
    </source>
</evidence>
<proteinExistence type="inferred from homology"/>
<dbReference type="EnsemblProtists" id="EKX49508">
    <property type="protein sequence ID" value="EKX49508"/>
    <property type="gene ID" value="GUITHDRAFT_157412"/>
</dbReference>
<dbReference type="GO" id="GO:0005524">
    <property type="term" value="F:ATP binding"/>
    <property type="evidence" value="ECO:0007669"/>
    <property type="project" value="UniProtKB-KW"/>
</dbReference>
<dbReference type="GO" id="GO:0003676">
    <property type="term" value="F:nucleic acid binding"/>
    <property type="evidence" value="ECO:0007669"/>
    <property type="project" value="InterPro"/>
</dbReference>
<dbReference type="Proteomes" id="UP000011087">
    <property type="component" value="Unassembled WGS sequence"/>
</dbReference>
<protein>
    <recommendedName>
        <fullName evidence="2">asparagine--tRNA ligase</fullName>
        <ecNumber evidence="2">6.1.1.22</ecNumber>
    </recommendedName>
</protein>